<keyword evidence="3" id="KW-1185">Reference proteome</keyword>
<feature type="transmembrane region" description="Helical" evidence="1">
    <location>
        <begin position="74"/>
        <end position="92"/>
    </location>
</feature>
<proteinExistence type="predicted"/>
<reference evidence="2 3" key="1">
    <citation type="submission" date="2012-05" db="EMBL/GenBank/DDBJ databases">
        <title>Recombination and specialization in a pathogen metapopulation.</title>
        <authorList>
            <person name="Gardiner A."/>
            <person name="Kemen E."/>
            <person name="Schultz-Larsen T."/>
            <person name="MacLean D."/>
            <person name="Van Oosterhout C."/>
            <person name="Jones J.D.G."/>
        </authorList>
    </citation>
    <scope>NUCLEOTIDE SEQUENCE [LARGE SCALE GENOMIC DNA]</scope>
    <source>
        <strain evidence="2 3">Ac Nc2</strain>
    </source>
</reference>
<keyword evidence="1" id="KW-1133">Transmembrane helix</keyword>
<sequence>MELISGALPTLFAAALRNEPKRTVVAMKLFDTCSFEKPEDIMRTGRGIKQASLAVFVLCPFRCNIIKRKLEMKLVLLIGRLMIYIVVNAGIVNRLRFSFLKLPQKGNSA</sequence>
<protein>
    <submittedName>
        <fullName evidence="2">Uncharacterized protein</fullName>
    </submittedName>
</protein>
<dbReference type="EMBL" id="CAIX01000139">
    <property type="protein sequence ID" value="CCI46731.1"/>
    <property type="molecule type" value="Genomic_DNA"/>
</dbReference>
<organism evidence="2 3">
    <name type="scientific">Albugo candida</name>
    <dbReference type="NCBI Taxonomy" id="65357"/>
    <lineage>
        <taxon>Eukaryota</taxon>
        <taxon>Sar</taxon>
        <taxon>Stramenopiles</taxon>
        <taxon>Oomycota</taxon>
        <taxon>Peronosporomycetes</taxon>
        <taxon>Albuginales</taxon>
        <taxon>Albuginaceae</taxon>
        <taxon>Albugo</taxon>
    </lineage>
</organism>
<accession>A0A024GJ44</accession>
<keyword evidence="1" id="KW-0472">Membrane</keyword>
<gene>
    <name evidence="2" type="ORF">BN9_076860</name>
</gene>
<keyword evidence="1" id="KW-0812">Transmembrane</keyword>
<comment type="caution">
    <text evidence="2">The sequence shown here is derived from an EMBL/GenBank/DDBJ whole genome shotgun (WGS) entry which is preliminary data.</text>
</comment>
<name>A0A024GJ44_9STRA</name>
<evidence type="ECO:0000256" key="1">
    <source>
        <dbReference type="SAM" id="Phobius"/>
    </source>
</evidence>
<dbReference type="AlphaFoldDB" id="A0A024GJ44"/>
<dbReference type="InParanoid" id="A0A024GJ44"/>
<dbReference type="Proteomes" id="UP000053237">
    <property type="component" value="Unassembled WGS sequence"/>
</dbReference>
<evidence type="ECO:0000313" key="2">
    <source>
        <dbReference type="EMBL" id="CCI46731.1"/>
    </source>
</evidence>
<evidence type="ECO:0000313" key="3">
    <source>
        <dbReference type="Proteomes" id="UP000053237"/>
    </source>
</evidence>